<reference evidence="4 5" key="1">
    <citation type="submission" date="2021-04" db="EMBL/GenBank/DDBJ databases">
        <title>Chitinophaga sp. nov., isolated from the rhizosphere soil.</title>
        <authorList>
            <person name="He S."/>
        </authorList>
    </citation>
    <scope>NUCLEOTIDE SEQUENCE [LARGE SCALE GENOMIC DNA]</scope>
    <source>
        <strain evidence="4 5">2R12</strain>
    </source>
</reference>
<proteinExistence type="predicted"/>
<keyword evidence="4" id="KW-0378">Hydrolase</keyword>
<feature type="transmembrane region" description="Helical" evidence="2">
    <location>
        <begin position="156"/>
        <end position="175"/>
    </location>
</feature>
<organism evidence="4 5">
    <name type="scientific">Chitinophaga hostae</name>
    <dbReference type="NCBI Taxonomy" id="2831022"/>
    <lineage>
        <taxon>Bacteria</taxon>
        <taxon>Pseudomonadati</taxon>
        <taxon>Bacteroidota</taxon>
        <taxon>Chitinophagia</taxon>
        <taxon>Chitinophagales</taxon>
        <taxon>Chitinophagaceae</taxon>
        <taxon>Chitinophaga</taxon>
    </lineage>
</organism>
<dbReference type="Pfam" id="PF02517">
    <property type="entry name" value="Rce1-like"/>
    <property type="match status" value="1"/>
</dbReference>
<feature type="transmembrane region" description="Helical" evidence="2">
    <location>
        <begin position="12"/>
        <end position="35"/>
    </location>
</feature>
<accession>A0ABS5ISR6</accession>
<feature type="region of interest" description="Disordered" evidence="1">
    <location>
        <begin position="297"/>
        <end position="317"/>
    </location>
</feature>
<evidence type="ECO:0000313" key="5">
    <source>
        <dbReference type="Proteomes" id="UP000676386"/>
    </source>
</evidence>
<evidence type="ECO:0000313" key="4">
    <source>
        <dbReference type="EMBL" id="MBS0025951.1"/>
    </source>
</evidence>
<dbReference type="PANTHER" id="PTHR43592:SF15">
    <property type="entry name" value="CAAX AMINO TERMINAL PROTEASE FAMILY PROTEIN"/>
    <property type="match status" value="1"/>
</dbReference>
<keyword evidence="4" id="KW-0482">Metalloprotease</keyword>
<keyword evidence="2" id="KW-0472">Membrane</keyword>
<keyword evidence="2" id="KW-1133">Transmembrane helix</keyword>
<feature type="transmembrane region" description="Helical" evidence="2">
    <location>
        <begin position="211"/>
        <end position="228"/>
    </location>
</feature>
<protein>
    <submittedName>
        <fullName evidence="4">CPBP family intramembrane metalloprotease</fullName>
    </submittedName>
</protein>
<feature type="transmembrane region" description="Helical" evidence="2">
    <location>
        <begin position="187"/>
        <end position="205"/>
    </location>
</feature>
<gene>
    <name evidence="4" type="ORF">KE626_01375</name>
</gene>
<dbReference type="GO" id="GO:0008237">
    <property type="term" value="F:metallopeptidase activity"/>
    <property type="evidence" value="ECO:0007669"/>
    <property type="project" value="UniProtKB-KW"/>
</dbReference>
<feature type="domain" description="CAAX prenyl protease 2/Lysostaphin resistance protein A-like" evidence="3">
    <location>
        <begin position="156"/>
        <end position="243"/>
    </location>
</feature>
<dbReference type="Proteomes" id="UP000676386">
    <property type="component" value="Unassembled WGS sequence"/>
</dbReference>
<feature type="transmembrane region" description="Helical" evidence="2">
    <location>
        <begin position="103"/>
        <end position="121"/>
    </location>
</feature>
<dbReference type="PANTHER" id="PTHR43592">
    <property type="entry name" value="CAAX AMINO TERMINAL PROTEASE"/>
    <property type="match status" value="1"/>
</dbReference>
<dbReference type="InterPro" id="IPR003675">
    <property type="entry name" value="Rce1/LyrA-like_dom"/>
</dbReference>
<feature type="transmembrane region" description="Helical" evidence="2">
    <location>
        <begin position="267"/>
        <end position="286"/>
    </location>
</feature>
<keyword evidence="5" id="KW-1185">Reference proteome</keyword>
<name>A0ABS5ISR6_9BACT</name>
<keyword evidence="4" id="KW-0645">Protease</keyword>
<evidence type="ECO:0000256" key="2">
    <source>
        <dbReference type="SAM" id="Phobius"/>
    </source>
</evidence>
<dbReference type="RefSeq" id="WP_211971090.1">
    <property type="nucleotide sequence ID" value="NZ_CBFHAM010000027.1"/>
</dbReference>
<dbReference type="EMBL" id="JAGTXB010000001">
    <property type="protein sequence ID" value="MBS0025951.1"/>
    <property type="molecule type" value="Genomic_DNA"/>
</dbReference>
<evidence type="ECO:0000259" key="3">
    <source>
        <dbReference type="Pfam" id="PF02517"/>
    </source>
</evidence>
<evidence type="ECO:0000256" key="1">
    <source>
        <dbReference type="SAM" id="MobiDB-lite"/>
    </source>
</evidence>
<sequence>MTGYLKQSSTLLQFVTFLGFFFGFFAVYIAALQMITPAMTGQSLEAIQNGAFSDPNLVGYLKITQFFYTIVAFFVPSAIFAYLWQPYPATYLGLKPAPKGLQILIALLAMYGTFPLAGLMGEWNQHFPISQSARDMQALAEKLLTVMLRMPAIKDLLINLVLVAIVPAIGEELFFRGILQRLIIKSTRKVWLSVFITAILFSAIHGEMLGFLPRVVLGFALGAIYVISGNLWLSIFAHILNNGAQIIMLYLFQHGMVKDDPMKDTPVAWYLIALSIPVTIGLFWALSKKSTPMQMIDPVEPKKDKDGIDDIGVDENL</sequence>
<feature type="transmembrane region" description="Helical" evidence="2">
    <location>
        <begin position="65"/>
        <end position="83"/>
    </location>
</feature>
<keyword evidence="2" id="KW-0812">Transmembrane</keyword>
<feature type="compositionally biased region" description="Basic and acidic residues" evidence="1">
    <location>
        <begin position="299"/>
        <end position="308"/>
    </location>
</feature>
<comment type="caution">
    <text evidence="4">The sequence shown here is derived from an EMBL/GenBank/DDBJ whole genome shotgun (WGS) entry which is preliminary data.</text>
</comment>